<dbReference type="Proteomes" id="UP001254813">
    <property type="component" value="Unassembled WGS sequence"/>
</dbReference>
<evidence type="ECO:0000313" key="2">
    <source>
        <dbReference type="Proteomes" id="UP001254813"/>
    </source>
</evidence>
<gene>
    <name evidence="1" type="ORF">NDI79_20320</name>
</gene>
<name>A0ABU2G6U9_9EURY</name>
<proteinExistence type="predicted"/>
<keyword evidence="2" id="KW-1185">Reference proteome</keyword>
<dbReference type="RefSeq" id="WP_310930529.1">
    <property type="nucleotide sequence ID" value="NZ_JAMQOQ010000006.1"/>
</dbReference>
<dbReference type="EMBL" id="JAMQOQ010000006">
    <property type="protein sequence ID" value="MDS0296522.1"/>
    <property type="molecule type" value="Genomic_DNA"/>
</dbReference>
<evidence type="ECO:0000313" key="1">
    <source>
        <dbReference type="EMBL" id="MDS0296522.1"/>
    </source>
</evidence>
<comment type="caution">
    <text evidence="1">The sequence shown here is derived from an EMBL/GenBank/DDBJ whole genome shotgun (WGS) entry which is preliminary data.</text>
</comment>
<protein>
    <submittedName>
        <fullName evidence="1">Uncharacterized protein</fullName>
    </submittedName>
</protein>
<sequence length="81" mass="9154">MKQNTEQAQEEQTDSVWLVLGEYDILGIYIEETEAEHLADERRGAYGTDVDVVPFAVGETRGYSISMRDWLDNVLNTGDAQ</sequence>
<organism evidence="1 2">
    <name type="scientific">Halogeometricum luteum</name>
    <dbReference type="NCBI Taxonomy" id="2950537"/>
    <lineage>
        <taxon>Archaea</taxon>
        <taxon>Methanobacteriati</taxon>
        <taxon>Methanobacteriota</taxon>
        <taxon>Stenosarchaea group</taxon>
        <taxon>Halobacteria</taxon>
        <taxon>Halobacteriales</taxon>
        <taxon>Haloferacaceae</taxon>
        <taxon>Halogeometricum</taxon>
    </lineage>
</organism>
<reference evidence="1 2" key="1">
    <citation type="submission" date="2022-06" db="EMBL/GenBank/DDBJ databases">
        <title>Halogeometricum sp. a new haloarchaeum isolate from saline soil.</title>
        <authorList>
            <person name="Strakova D."/>
            <person name="Galisteo C."/>
            <person name="Sanchez-Porro C."/>
            <person name="Ventosa A."/>
        </authorList>
    </citation>
    <scope>NUCLEOTIDE SEQUENCE [LARGE SCALE GENOMIC DNA]</scope>
    <source>
        <strain evidence="2">S3BR25-2</strain>
    </source>
</reference>
<accession>A0ABU2G6U9</accession>